<comment type="caution">
    <text evidence="2">The sequence shown here is derived from an EMBL/GenBank/DDBJ whole genome shotgun (WGS) entry which is preliminary data.</text>
</comment>
<accession>A0AAN9FE54</accession>
<feature type="transmembrane region" description="Helical" evidence="1">
    <location>
        <begin position="45"/>
        <end position="71"/>
    </location>
</feature>
<sequence length="189" mass="20655">MLVAEATVAVGPLHSSQSPKVTLGWELGNQRRRLEANEFKIVSPFFLSFSLSSSLTLSLPMVSLFLLSSSLLSLSSSLRHFPFFFFFFFASLLLPSFILSLSLFFSSLSPSLSVAALSSGNSQLLDFSLSVLLYGSSFPLLLIYDGASSQIEKGIGGLMGSVQSIARTAVELLMWSRLFELLIKGEEYE</sequence>
<gene>
    <name evidence="2" type="ORF">RIF29_15761</name>
</gene>
<keyword evidence="1" id="KW-0472">Membrane</keyword>
<keyword evidence="1" id="KW-1133">Transmembrane helix</keyword>
<dbReference type="Proteomes" id="UP001372338">
    <property type="component" value="Unassembled WGS sequence"/>
</dbReference>
<keyword evidence="3" id="KW-1185">Reference proteome</keyword>
<protein>
    <submittedName>
        <fullName evidence="2">Uncharacterized protein</fullName>
    </submittedName>
</protein>
<dbReference type="AlphaFoldDB" id="A0AAN9FE54"/>
<dbReference type="EMBL" id="JAYWIO010000003">
    <property type="protein sequence ID" value="KAK7274664.1"/>
    <property type="molecule type" value="Genomic_DNA"/>
</dbReference>
<evidence type="ECO:0000256" key="1">
    <source>
        <dbReference type="SAM" id="Phobius"/>
    </source>
</evidence>
<proteinExistence type="predicted"/>
<keyword evidence="1" id="KW-0812">Transmembrane</keyword>
<evidence type="ECO:0000313" key="2">
    <source>
        <dbReference type="EMBL" id="KAK7274664.1"/>
    </source>
</evidence>
<feature type="transmembrane region" description="Helical" evidence="1">
    <location>
        <begin position="83"/>
        <end position="105"/>
    </location>
</feature>
<evidence type="ECO:0000313" key="3">
    <source>
        <dbReference type="Proteomes" id="UP001372338"/>
    </source>
</evidence>
<reference evidence="2 3" key="1">
    <citation type="submission" date="2024-01" db="EMBL/GenBank/DDBJ databases">
        <title>The genomes of 5 underutilized Papilionoideae crops provide insights into root nodulation and disease resistanc.</title>
        <authorList>
            <person name="Yuan L."/>
        </authorList>
    </citation>
    <scope>NUCLEOTIDE SEQUENCE [LARGE SCALE GENOMIC DNA]</scope>
    <source>
        <strain evidence="2">ZHUSHIDOU_FW_LH</strain>
        <tissue evidence="2">Leaf</tissue>
    </source>
</reference>
<organism evidence="2 3">
    <name type="scientific">Crotalaria pallida</name>
    <name type="common">Smooth rattlebox</name>
    <name type="synonym">Crotalaria striata</name>
    <dbReference type="NCBI Taxonomy" id="3830"/>
    <lineage>
        <taxon>Eukaryota</taxon>
        <taxon>Viridiplantae</taxon>
        <taxon>Streptophyta</taxon>
        <taxon>Embryophyta</taxon>
        <taxon>Tracheophyta</taxon>
        <taxon>Spermatophyta</taxon>
        <taxon>Magnoliopsida</taxon>
        <taxon>eudicotyledons</taxon>
        <taxon>Gunneridae</taxon>
        <taxon>Pentapetalae</taxon>
        <taxon>rosids</taxon>
        <taxon>fabids</taxon>
        <taxon>Fabales</taxon>
        <taxon>Fabaceae</taxon>
        <taxon>Papilionoideae</taxon>
        <taxon>50 kb inversion clade</taxon>
        <taxon>genistoids sensu lato</taxon>
        <taxon>core genistoids</taxon>
        <taxon>Crotalarieae</taxon>
        <taxon>Crotalaria</taxon>
    </lineage>
</organism>
<name>A0AAN9FE54_CROPI</name>